<feature type="transmembrane region" description="Helical" evidence="2">
    <location>
        <begin position="312"/>
        <end position="330"/>
    </location>
</feature>
<reference evidence="5" key="1">
    <citation type="submission" date="2009-09" db="EMBL/GenBank/DDBJ databases">
        <title>The complete genome of Nakamurella multipartita DSM 44233.</title>
        <authorList>
            <consortium name="US DOE Joint Genome Institute (JGI-PGF)"/>
            <person name="Lucas S."/>
            <person name="Copeland A."/>
            <person name="Lapidus A."/>
            <person name="Glavina del Rio T."/>
            <person name="Dalin E."/>
            <person name="Tice H."/>
            <person name="Bruce D."/>
            <person name="Goodwin L."/>
            <person name="Pitluck S."/>
            <person name="Kyrpides N."/>
            <person name="Mavromatis K."/>
            <person name="Ivanova N."/>
            <person name="Ovchinnikova G."/>
            <person name="Sims D."/>
            <person name="Meincke L."/>
            <person name="Brettin T."/>
            <person name="Detter J.C."/>
            <person name="Han C."/>
            <person name="Larimer F."/>
            <person name="Land M."/>
            <person name="Hauser L."/>
            <person name="Markowitz V."/>
            <person name="Cheng J.-F."/>
            <person name="Hugenholtz P."/>
            <person name="Woyke T."/>
            <person name="Wu D."/>
            <person name="Klenk H.-P."/>
            <person name="Eisen J.A."/>
        </authorList>
    </citation>
    <scope>NUCLEOTIDE SEQUENCE [LARGE SCALE GENOMIC DNA]</scope>
    <source>
        <strain evidence="5">ATCC 700099 / DSM 44233 / CIP 104796 / JCM 9543 / NBRC 105858 / Y-104</strain>
    </source>
</reference>
<evidence type="ECO:0000256" key="2">
    <source>
        <dbReference type="SAM" id="Phobius"/>
    </source>
</evidence>
<feature type="transmembrane region" description="Helical" evidence="2">
    <location>
        <begin position="239"/>
        <end position="259"/>
    </location>
</feature>
<feature type="region of interest" description="Disordered" evidence="1">
    <location>
        <begin position="385"/>
        <end position="418"/>
    </location>
</feature>
<keyword evidence="2" id="KW-0472">Membrane</keyword>
<sequence>MGSPVKRVQRNPYADFLRAFSLLIVILWHWCFTILVWNDNGPYATSPLGFTSGLWIATWLLQVMPLFFYIGAYVHLKSWERAAAKGERLWHFALRQARSLAIPCLALMGTWIVLGIIVTSVWDIQWAWQAIIMVLSPLWFVAVYLLLVCLMPITVWLHRRYDLLVLVVMGGMAVVIDILRFRVDIPGIEWVNMIFVWGFCFQLGFFYDRISGAGSAPRYADGRIDWAYQTPRYRQQARVMTFAGLFALIGLVGSGLYPGSMVGVPGEDSNMAPPTVCIIALMIFQAGVAELLRPAVMHGLGKGGAFAKATTVFTRFALPLFLFHTTGMALSRGVEWSIFGPQTEGVEPTLMWWLLRPVSIIGPLLATLPVIYLFGRRWQTQTTAPPPRIFPIEDDEVGDGGDAPRPDPARARSRRAHP</sequence>
<accession>C8XB39</accession>
<feature type="domain" description="Acyltransferase 3" evidence="3">
    <location>
        <begin position="12"/>
        <end position="365"/>
    </location>
</feature>
<keyword evidence="2" id="KW-1133">Transmembrane helix</keyword>
<dbReference type="InParanoid" id="C8XB39"/>
<feature type="transmembrane region" description="Helical" evidence="2">
    <location>
        <begin position="187"/>
        <end position="207"/>
    </location>
</feature>
<dbReference type="EMBL" id="CP001737">
    <property type="protein sequence ID" value="ACV81331.1"/>
    <property type="molecule type" value="Genomic_DNA"/>
</dbReference>
<feature type="transmembrane region" description="Helical" evidence="2">
    <location>
        <begin position="56"/>
        <end position="76"/>
    </location>
</feature>
<gene>
    <name evidence="4" type="ordered locus">Namu_5060</name>
</gene>
<dbReference type="RefSeq" id="WP_015750139.1">
    <property type="nucleotide sequence ID" value="NC_013235.1"/>
</dbReference>
<dbReference type="GO" id="GO:0016747">
    <property type="term" value="F:acyltransferase activity, transferring groups other than amino-acyl groups"/>
    <property type="evidence" value="ECO:0007669"/>
    <property type="project" value="InterPro"/>
</dbReference>
<feature type="transmembrane region" description="Helical" evidence="2">
    <location>
        <begin position="97"/>
        <end position="122"/>
    </location>
</feature>
<evidence type="ECO:0000259" key="3">
    <source>
        <dbReference type="Pfam" id="PF01757"/>
    </source>
</evidence>
<reference evidence="4 5" key="2">
    <citation type="journal article" date="2010" name="Stand. Genomic Sci.">
        <title>Complete genome sequence of Nakamurella multipartita type strain (Y-104).</title>
        <authorList>
            <person name="Tice H."/>
            <person name="Mayilraj S."/>
            <person name="Sims D."/>
            <person name="Lapidus A."/>
            <person name="Nolan M."/>
            <person name="Lucas S."/>
            <person name="Glavina Del Rio T."/>
            <person name="Copeland A."/>
            <person name="Cheng J.F."/>
            <person name="Meincke L."/>
            <person name="Bruce D."/>
            <person name="Goodwin L."/>
            <person name="Pitluck S."/>
            <person name="Ivanova N."/>
            <person name="Mavromatis K."/>
            <person name="Ovchinnikova G."/>
            <person name="Pati A."/>
            <person name="Chen A."/>
            <person name="Palaniappan K."/>
            <person name="Land M."/>
            <person name="Hauser L."/>
            <person name="Chang Y.J."/>
            <person name="Jeffries C.D."/>
            <person name="Detter J.C."/>
            <person name="Brettin T."/>
            <person name="Rohde M."/>
            <person name="Goker M."/>
            <person name="Bristow J."/>
            <person name="Eisen J.A."/>
            <person name="Markowitz V."/>
            <person name="Hugenholtz P."/>
            <person name="Kyrpides N.C."/>
            <person name="Klenk H.P."/>
            <person name="Chen F."/>
        </authorList>
    </citation>
    <scope>NUCLEOTIDE SEQUENCE [LARGE SCALE GENOMIC DNA]</scope>
    <source>
        <strain evidence="5">ATCC 700099 / DSM 44233 / CIP 104796 / JCM 9543 / NBRC 105858 / Y-104</strain>
    </source>
</reference>
<keyword evidence="2" id="KW-0812">Transmembrane</keyword>
<dbReference type="KEGG" id="nml:Namu_5060"/>
<dbReference type="STRING" id="479431.Namu_5060"/>
<dbReference type="OrthoDB" id="8206682at2"/>
<dbReference type="Pfam" id="PF01757">
    <property type="entry name" value="Acyl_transf_3"/>
    <property type="match status" value="1"/>
</dbReference>
<feature type="transmembrane region" description="Helical" evidence="2">
    <location>
        <begin position="128"/>
        <end position="151"/>
    </location>
</feature>
<evidence type="ECO:0000313" key="4">
    <source>
        <dbReference type="EMBL" id="ACV81331.1"/>
    </source>
</evidence>
<dbReference type="HOGENOM" id="CLU_039835_2_0_11"/>
<feature type="transmembrane region" description="Helical" evidence="2">
    <location>
        <begin position="16"/>
        <end position="36"/>
    </location>
</feature>
<evidence type="ECO:0000256" key="1">
    <source>
        <dbReference type="SAM" id="MobiDB-lite"/>
    </source>
</evidence>
<dbReference type="Proteomes" id="UP000002218">
    <property type="component" value="Chromosome"/>
</dbReference>
<feature type="transmembrane region" description="Helical" evidence="2">
    <location>
        <begin position="271"/>
        <end position="292"/>
    </location>
</feature>
<feature type="transmembrane region" description="Helical" evidence="2">
    <location>
        <begin position="163"/>
        <end position="181"/>
    </location>
</feature>
<dbReference type="eggNOG" id="COG1835">
    <property type="taxonomic scope" value="Bacteria"/>
</dbReference>
<keyword evidence="5" id="KW-1185">Reference proteome</keyword>
<dbReference type="AlphaFoldDB" id="C8XB39"/>
<dbReference type="InterPro" id="IPR002656">
    <property type="entry name" value="Acyl_transf_3_dom"/>
</dbReference>
<feature type="transmembrane region" description="Helical" evidence="2">
    <location>
        <begin position="350"/>
        <end position="374"/>
    </location>
</feature>
<name>C8XB39_NAKMY</name>
<organism evidence="4 5">
    <name type="scientific">Nakamurella multipartita (strain ATCC 700099 / DSM 44233 / CIP 104796 / JCM 9543 / NBRC 105858 / Y-104)</name>
    <name type="common">Microsphaera multipartita</name>
    <dbReference type="NCBI Taxonomy" id="479431"/>
    <lineage>
        <taxon>Bacteria</taxon>
        <taxon>Bacillati</taxon>
        <taxon>Actinomycetota</taxon>
        <taxon>Actinomycetes</taxon>
        <taxon>Nakamurellales</taxon>
        <taxon>Nakamurellaceae</taxon>
        <taxon>Nakamurella</taxon>
    </lineage>
</organism>
<protein>
    <recommendedName>
        <fullName evidence="3">Acyltransferase 3 domain-containing protein</fullName>
    </recommendedName>
</protein>
<evidence type="ECO:0000313" key="5">
    <source>
        <dbReference type="Proteomes" id="UP000002218"/>
    </source>
</evidence>
<proteinExistence type="predicted"/>